<keyword evidence="3" id="KW-1185">Reference proteome</keyword>
<accession>A0A0H2RLF5</accession>
<evidence type="ECO:0000313" key="3">
    <source>
        <dbReference type="Proteomes" id="UP000053477"/>
    </source>
</evidence>
<sequence>MDENPFELELDSESIDFRIDVIEPSDTHSIPEEDEGGLLVASQARNDRGSHRESASSHPTSSPRRVLRHLYSLAGSSIERNVYRLVIKSKAASRWRAARTLGRIPFWRVDELADEERNKVCGLLLGFARSEEPDVQAAAFQMIIRCIVRWPLLQQNFRSYCETCGQDIDFVVHTWKRLDVAYDAGWNHIYQVATLCLTSNSIMDFVIDRELKYRSLDFSFVEGLFTLSRNVFDSALALEFIGWFWDGTGLADFVKRNEDHDRVVIKLACAIRTRFEIAISGCPQLSGKDPWFDDLVIAFIREMWGYAATLESLRESEAIPQDADKLMIWSELYKIYSAVQSIIGKELTPQAAQRYPNRWSARCELCFSRRQHGQLREAILKLEIDNKESVLQEFPPIYP</sequence>
<dbReference type="Proteomes" id="UP000053477">
    <property type="component" value="Unassembled WGS sequence"/>
</dbReference>
<feature type="compositionally biased region" description="Basic and acidic residues" evidence="1">
    <location>
        <begin position="45"/>
        <end position="55"/>
    </location>
</feature>
<name>A0A0H2RLF5_9AGAM</name>
<dbReference type="AlphaFoldDB" id="A0A0H2RLF5"/>
<organism evidence="2 3">
    <name type="scientific">Schizopora paradoxa</name>
    <dbReference type="NCBI Taxonomy" id="27342"/>
    <lineage>
        <taxon>Eukaryota</taxon>
        <taxon>Fungi</taxon>
        <taxon>Dikarya</taxon>
        <taxon>Basidiomycota</taxon>
        <taxon>Agaricomycotina</taxon>
        <taxon>Agaricomycetes</taxon>
        <taxon>Hymenochaetales</taxon>
        <taxon>Schizoporaceae</taxon>
        <taxon>Schizopora</taxon>
    </lineage>
</organism>
<dbReference type="InParanoid" id="A0A0H2RLF5"/>
<proteinExistence type="predicted"/>
<feature type="region of interest" description="Disordered" evidence="1">
    <location>
        <begin position="45"/>
        <end position="64"/>
    </location>
</feature>
<reference evidence="2 3" key="1">
    <citation type="submission" date="2015-04" db="EMBL/GenBank/DDBJ databases">
        <title>Complete genome sequence of Schizopora paradoxa KUC8140, a cosmopolitan wood degrader in East Asia.</title>
        <authorList>
            <consortium name="DOE Joint Genome Institute"/>
            <person name="Min B."/>
            <person name="Park H."/>
            <person name="Jang Y."/>
            <person name="Kim J.-J."/>
            <person name="Kim K.H."/>
            <person name="Pangilinan J."/>
            <person name="Lipzen A."/>
            <person name="Riley R."/>
            <person name="Grigoriev I.V."/>
            <person name="Spatafora J.W."/>
            <person name="Choi I.-G."/>
        </authorList>
    </citation>
    <scope>NUCLEOTIDE SEQUENCE [LARGE SCALE GENOMIC DNA]</scope>
    <source>
        <strain evidence="2 3">KUC8140</strain>
    </source>
</reference>
<dbReference type="EMBL" id="KQ086030">
    <property type="protein sequence ID" value="KLO10293.1"/>
    <property type="molecule type" value="Genomic_DNA"/>
</dbReference>
<protein>
    <submittedName>
        <fullName evidence="2">Uncharacterized protein</fullName>
    </submittedName>
</protein>
<gene>
    <name evidence="2" type="ORF">SCHPADRAFT_942957</name>
</gene>
<evidence type="ECO:0000256" key="1">
    <source>
        <dbReference type="SAM" id="MobiDB-lite"/>
    </source>
</evidence>
<evidence type="ECO:0000313" key="2">
    <source>
        <dbReference type="EMBL" id="KLO10293.1"/>
    </source>
</evidence>